<dbReference type="Proteomes" id="UP000830307">
    <property type="component" value="Segment"/>
</dbReference>
<dbReference type="Pfam" id="PF09588">
    <property type="entry name" value="YqaJ"/>
    <property type="match status" value="1"/>
</dbReference>
<feature type="domain" description="YqaJ viral recombinase" evidence="2">
    <location>
        <begin position="562"/>
        <end position="702"/>
    </location>
</feature>
<feature type="region of interest" description="Disordered" evidence="1">
    <location>
        <begin position="1186"/>
        <end position="1205"/>
    </location>
</feature>
<dbReference type="KEGG" id="vg:77932648"/>
<name>A0AAE9GXL0_9CAUD</name>
<feature type="region of interest" description="Disordered" evidence="1">
    <location>
        <begin position="487"/>
        <end position="511"/>
    </location>
</feature>
<feature type="region of interest" description="Disordered" evidence="1">
    <location>
        <begin position="1"/>
        <end position="21"/>
    </location>
</feature>
<evidence type="ECO:0000313" key="4">
    <source>
        <dbReference type="Proteomes" id="UP000830307"/>
    </source>
</evidence>
<dbReference type="RefSeq" id="YP_010656754.1">
    <property type="nucleotide sequence ID" value="NC_070840.1"/>
</dbReference>
<accession>A0AAE9GXL0</accession>
<reference evidence="3" key="1">
    <citation type="submission" date="2022-02" db="EMBL/GenBank/DDBJ databases">
        <title>The Aeromonas hydrophila phage ZPAH14.</title>
        <authorList>
            <person name="Li J."/>
        </authorList>
    </citation>
    <scope>NUCLEOTIDE SEQUENCE</scope>
</reference>
<organism evidence="3 4">
    <name type="scientific">Aeromonas phage ZPAH14</name>
    <dbReference type="NCBI Taxonomy" id="2924887"/>
    <lineage>
        <taxon>Viruses</taxon>
        <taxon>Duplodnaviria</taxon>
        <taxon>Heunggongvirae</taxon>
        <taxon>Uroviricota</taxon>
        <taxon>Caudoviricetes</taxon>
        <taxon>Chaseviridae</taxon>
        <taxon>Nefertitivirinae</taxon>
        <taxon>Shantouvirus</taxon>
        <taxon>Shantouvirus ZPAH14</taxon>
    </lineage>
</organism>
<evidence type="ECO:0000313" key="3">
    <source>
        <dbReference type="EMBL" id="UOT58045.1"/>
    </source>
</evidence>
<protein>
    <recommendedName>
        <fullName evidence="2">YqaJ viral recombinase domain-containing protein</fullName>
    </recommendedName>
</protein>
<feature type="region of interest" description="Disordered" evidence="1">
    <location>
        <begin position="551"/>
        <end position="581"/>
    </location>
</feature>
<evidence type="ECO:0000256" key="1">
    <source>
        <dbReference type="SAM" id="MobiDB-lite"/>
    </source>
</evidence>
<feature type="compositionally biased region" description="Gly residues" evidence="1">
    <location>
        <begin position="805"/>
        <end position="831"/>
    </location>
</feature>
<dbReference type="InterPro" id="IPR011335">
    <property type="entry name" value="Restrct_endonuc-II-like"/>
</dbReference>
<feature type="region of interest" description="Disordered" evidence="1">
    <location>
        <begin position="805"/>
        <end position="834"/>
    </location>
</feature>
<dbReference type="GeneID" id="77932648"/>
<dbReference type="EMBL" id="OM810291">
    <property type="protein sequence ID" value="UOT58045.1"/>
    <property type="molecule type" value="Genomic_DNA"/>
</dbReference>
<dbReference type="InterPro" id="IPR019080">
    <property type="entry name" value="YqaJ_viral_recombinase"/>
</dbReference>
<dbReference type="InterPro" id="IPR011604">
    <property type="entry name" value="PDDEXK-like_dom_sf"/>
</dbReference>
<dbReference type="Gene3D" id="3.90.320.10">
    <property type="match status" value="1"/>
</dbReference>
<sequence length="1205" mass="129732">MEKRPTLSIGRKAKHKGQLQNPIADFKKAKSSHSYAAAQFAAPAPKPRPLQRKASSFWEDEDGEDYIEKSLGRPSESIHSAEYLAQATTPEQIMASRINAAGPDVAAAFMRHAAKAKSLGGVDHTGFSMSTNPAEKLTYMAGQGQIDLQKVASAMRHRDKQWGSPMAEGEYEEDFSARLVAATKSTARRNIQDPTQRVMSVVGAMTVSDQSWKQQVDAPDLITPDSHDKWTEPLQKAHNAYALIAGAYIDPNKLEGGEFGAAYQSLHGRITKLLSRQVPTRIANTGFEQATRGPGSKPIGWTQALPPVSAIARSLPASDRMFLTSKLDKMWEEKDGRHESPFTEALKAIREVTRSGNEGGLAKPKNFEHRERQYLLDEMAASGLVDPTQTVVSQNPGRDEMYDFRVTNDASELMSAALKSLGATAEDLVGDPTVRAQVKRAAAEIAATGAAEVHGVAASSLTPQAAVLNQPGIAKSPIPFQLEPFREFTPSRGGRATTAKKNPVAPKNLKPGDVIQTASEAKAEQVKASGDPEAARQKYFAERPWLKAVASDDDKHDPMSAWQRHRRGKVTSSAAGGLADPETSRSAMHALVKGALTPLEQAAEIGRGSIWTQSGDALEPVALDWYRKNIDPDAFEPGLIFNRNKAGQATTPDAIAKGGTRNVEVKSRNKFIDPKNPLDQNEARTLRKNYMQMQHQMYLTGANSTDLVEILRDPENPNVPLGKNGLNDSNIRRRTVARDDELIRRMRPQWEMAGKAADQIAGLGSSAQKMFAKAVEEGNIQSFEKLSKRHGIEGYEALGATLGLGEGDGSGGKGGRGGRGGGGGNYGGFGGRDAPTTARGAIRGGLSSMGRIGKMANVALSGAEILWNTGVDLNDTGLELSRNARATGMREGLFRNTRLSMMQGRYLNESDAMSDMSSIALAKGGLELGFTDRAVNLVESTRGAITLGDLHGTNLSDPDAIRNLMAQTEKRLRNRGVSEFGIAATMEQSGLKSLLSAADAEGGRESLNSTVTNIRDSFLEFQLKAGESLGTVAGFGHEYFEQMTSALESIAGSVVQGYQTGSTQGLRHPAEPKIPKFFQAASDKVQADWEEIKGWMPWADEPRTASAAALSEEIANFVGMNGTMTPQAQAGLESQLAKLSQDQRNRVMASVQGDAIDTNSLAKDVRAGGKLEVELTTTGINLTVKDDDGHITSKAYKPYQGPESE</sequence>
<keyword evidence="4" id="KW-1185">Reference proteome</keyword>
<proteinExistence type="predicted"/>
<dbReference type="SUPFAM" id="SSF52980">
    <property type="entry name" value="Restriction endonuclease-like"/>
    <property type="match status" value="1"/>
</dbReference>
<evidence type="ECO:0000259" key="2">
    <source>
        <dbReference type="Pfam" id="PF09588"/>
    </source>
</evidence>